<evidence type="ECO:0000256" key="3">
    <source>
        <dbReference type="ARBA" id="ARBA00022833"/>
    </source>
</evidence>
<keyword evidence="7" id="KW-1185">Reference proteome</keyword>
<evidence type="ECO:0000256" key="2">
    <source>
        <dbReference type="ARBA" id="ARBA00022723"/>
    </source>
</evidence>
<evidence type="ECO:0000256" key="1">
    <source>
        <dbReference type="ARBA" id="ARBA00005495"/>
    </source>
</evidence>
<feature type="domain" description="CENP-V/GFA" evidence="5">
    <location>
        <begin position="10"/>
        <end position="139"/>
    </location>
</feature>
<dbReference type="OrthoDB" id="5422068at2759"/>
<evidence type="ECO:0000259" key="5">
    <source>
        <dbReference type="PROSITE" id="PS51891"/>
    </source>
</evidence>
<keyword evidence="4" id="KW-0456">Lyase</keyword>
<keyword evidence="2" id="KW-0479">Metal-binding</keyword>
<accession>A0A6A5U6Q9</accession>
<gene>
    <name evidence="6" type="ORF">CC80DRAFT_489076</name>
</gene>
<evidence type="ECO:0000256" key="4">
    <source>
        <dbReference type="ARBA" id="ARBA00023239"/>
    </source>
</evidence>
<dbReference type="AlphaFoldDB" id="A0A6A5U6Q9"/>
<dbReference type="Pfam" id="PF04828">
    <property type="entry name" value="GFA"/>
    <property type="match status" value="1"/>
</dbReference>
<dbReference type="Gene3D" id="3.90.1590.10">
    <property type="entry name" value="glutathione-dependent formaldehyde- activating enzyme (gfa)"/>
    <property type="match status" value="1"/>
</dbReference>
<keyword evidence="3" id="KW-0862">Zinc</keyword>
<dbReference type="GO" id="GO:0046872">
    <property type="term" value="F:metal ion binding"/>
    <property type="evidence" value="ECO:0007669"/>
    <property type="project" value="UniProtKB-KW"/>
</dbReference>
<comment type="similarity">
    <text evidence="1">Belongs to the Gfa family.</text>
</comment>
<dbReference type="InterPro" id="IPR006913">
    <property type="entry name" value="CENP-V/GFA"/>
</dbReference>
<dbReference type="PROSITE" id="PS51891">
    <property type="entry name" value="CENP_V_GFA"/>
    <property type="match status" value="1"/>
</dbReference>
<organism evidence="6 7">
    <name type="scientific">Byssothecium circinans</name>
    <dbReference type="NCBI Taxonomy" id="147558"/>
    <lineage>
        <taxon>Eukaryota</taxon>
        <taxon>Fungi</taxon>
        <taxon>Dikarya</taxon>
        <taxon>Ascomycota</taxon>
        <taxon>Pezizomycotina</taxon>
        <taxon>Dothideomycetes</taxon>
        <taxon>Pleosporomycetidae</taxon>
        <taxon>Pleosporales</taxon>
        <taxon>Massarineae</taxon>
        <taxon>Massarinaceae</taxon>
        <taxon>Byssothecium</taxon>
    </lineage>
</organism>
<dbReference type="Proteomes" id="UP000800035">
    <property type="component" value="Unassembled WGS sequence"/>
</dbReference>
<dbReference type="EMBL" id="ML976982">
    <property type="protein sequence ID" value="KAF1960833.1"/>
    <property type="molecule type" value="Genomic_DNA"/>
</dbReference>
<dbReference type="PANTHER" id="PTHR33337">
    <property type="entry name" value="GFA DOMAIN-CONTAINING PROTEIN"/>
    <property type="match status" value="1"/>
</dbReference>
<protein>
    <recommendedName>
        <fullName evidence="5">CENP-V/GFA domain-containing protein</fullName>
    </recommendedName>
</protein>
<dbReference type="InterPro" id="IPR011057">
    <property type="entry name" value="Mss4-like_sf"/>
</dbReference>
<dbReference type="GO" id="GO:0016846">
    <property type="term" value="F:carbon-sulfur lyase activity"/>
    <property type="evidence" value="ECO:0007669"/>
    <property type="project" value="InterPro"/>
</dbReference>
<proteinExistence type="inferred from homology"/>
<name>A0A6A5U6Q9_9PLEO</name>
<evidence type="ECO:0000313" key="7">
    <source>
        <dbReference type="Proteomes" id="UP000800035"/>
    </source>
</evidence>
<evidence type="ECO:0000313" key="6">
    <source>
        <dbReference type="EMBL" id="KAF1960833.1"/>
    </source>
</evidence>
<dbReference type="Gene3D" id="2.170.150.70">
    <property type="match status" value="1"/>
</dbReference>
<sequence length="391" mass="43204">MTSTEETVTLTAHCLCKAHTFSTTIPTSKLPLPAHACHCDSCRHSTGALYTMDTRWPEPREKVDVSKLKVFHFGPSCHILFCGTCSTPMFFANPKDTDEELGVFTGTVANFDAGGKEVLKLVEHIFVGDTKDGGATMWMRKINADGTEAKRFEGRNKGDGDNGYTFDWPATSSFTGYEAKKEDTIPIRCKCKGVDLILQRPNYDGVAKEDLPWFIDPVTHKPVGLFCACDSCRLFGGIDVFNWTYSGLEYISFPSSKSTPSMKSTADLRALVDGKDSSIGTLTYYASSPGVQRYFCGACSACIFYAVDDRPEIVDVAIGVLEASDGARAEGFLSWELGRFDSIKYTEGGWRRGMLERSAKEAEAWRISRGYPKNWRRAAHEEAETKANASM</sequence>
<dbReference type="SUPFAM" id="SSF51316">
    <property type="entry name" value="Mss4-like"/>
    <property type="match status" value="2"/>
</dbReference>
<reference evidence="6" key="1">
    <citation type="journal article" date="2020" name="Stud. Mycol.">
        <title>101 Dothideomycetes genomes: a test case for predicting lifestyles and emergence of pathogens.</title>
        <authorList>
            <person name="Haridas S."/>
            <person name="Albert R."/>
            <person name="Binder M."/>
            <person name="Bloem J."/>
            <person name="Labutti K."/>
            <person name="Salamov A."/>
            <person name="Andreopoulos B."/>
            <person name="Baker S."/>
            <person name="Barry K."/>
            <person name="Bills G."/>
            <person name="Bluhm B."/>
            <person name="Cannon C."/>
            <person name="Castanera R."/>
            <person name="Culley D."/>
            <person name="Daum C."/>
            <person name="Ezra D."/>
            <person name="Gonzalez J."/>
            <person name="Henrissat B."/>
            <person name="Kuo A."/>
            <person name="Liang C."/>
            <person name="Lipzen A."/>
            <person name="Lutzoni F."/>
            <person name="Magnuson J."/>
            <person name="Mondo S."/>
            <person name="Nolan M."/>
            <person name="Ohm R."/>
            <person name="Pangilinan J."/>
            <person name="Park H.-J."/>
            <person name="Ramirez L."/>
            <person name="Alfaro M."/>
            <person name="Sun H."/>
            <person name="Tritt A."/>
            <person name="Yoshinaga Y."/>
            <person name="Zwiers L.-H."/>
            <person name="Turgeon B."/>
            <person name="Goodwin S."/>
            <person name="Spatafora J."/>
            <person name="Crous P."/>
            <person name="Grigoriev I."/>
        </authorList>
    </citation>
    <scope>NUCLEOTIDE SEQUENCE</scope>
    <source>
        <strain evidence="6">CBS 675.92</strain>
    </source>
</reference>
<dbReference type="PANTHER" id="PTHR33337:SF40">
    <property type="entry name" value="CENP-V_GFA DOMAIN-CONTAINING PROTEIN-RELATED"/>
    <property type="match status" value="1"/>
</dbReference>